<dbReference type="AlphaFoldDB" id="A0A8S3ZAI5"/>
<dbReference type="OrthoDB" id="10055554at2759"/>
<comment type="catalytic activity">
    <reaction evidence="9">
        <text>S-methyl-5'-thioadenosine + phosphate = 5-(methylsulfanyl)-alpha-D-ribose 1-phosphate + adenine</text>
        <dbReference type="Rhea" id="RHEA:11852"/>
        <dbReference type="ChEBI" id="CHEBI:16708"/>
        <dbReference type="ChEBI" id="CHEBI:17509"/>
        <dbReference type="ChEBI" id="CHEBI:43474"/>
        <dbReference type="ChEBI" id="CHEBI:58533"/>
        <dbReference type="EC" id="2.4.2.28"/>
    </reaction>
    <physiologicalReaction direction="left-to-right" evidence="9">
        <dbReference type="Rhea" id="RHEA:11853"/>
    </physiologicalReaction>
</comment>
<evidence type="ECO:0000256" key="5">
    <source>
        <dbReference type="ARBA" id="ARBA00022801"/>
    </source>
</evidence>
<evidence type="ECO:0008006" key="12">
    <source>
        <dbReference type="Google" id="ProtNLM"/>
    </source>
</evidence>
<dbReference type="Pfam" id="PF02578">
    <property type="entry name" value="Cu-oxidase_4"/>
    <property type="match status" value="1"/>
</dbReference>
<name>A0A8S3ZAI5_9EUPU</name>
<protein>
    <recommendedName>
        <fullName evidence="12">Laccase domain-containing protein</fullName>
    </recommendedName>
</protein>
<evidence type="ECO:0000256" key="1">
    <source>
        <dbReference type="ARBA" id="ARBA00000553"/>
    </source>
</evidence>
<proteinExistence type="inferred from homology"/>
<evidence type="ECO:0000256" key="2">
    <source>
        <dbReference type="ARBA" id="ARBA00007353"/>
    </source>
</evidence>
<evidence type="ECO:0000256" key="7">
    <source>
        <dbReference type="ARBA" id="ARBA00047989"/>
    </source>
</evidence>
<comment type="catalytic activity">
    <reaction evidence="1">
        <text>inosine + phosphate = alpha-D-ribose 1-phosphate + hypoxanthine</text>
        <dbReference type="Rhea" id="RHEA:27646"/>
        <dbReference type="ChEBI" id="CHEBI:17368"/>
        <dbReference type="ChEBI" id="CHEBI:17596"/>
        <dbReference type="ChEBI" id="CHEBI:43474"/>
        <dbReference type="ChEBI" id="CHEBI:57720"/>
        <dbReference type="EC" id="2.4.2.1"/>
    </reaction>
    <physiologicalReaction direction="left-to-right" evidence="1">
        <dbReference type="Rhea" id="RHEA:27647"/>
    </physiologicalReaction>
</comment>
<keyword evidence="3" id="KW-0808">Transferase</keyword>
<dbReference type="SUPFAM" id="SSF64438">
    <property type="entry name" value="CNF1/YfiH-like putative cysteine hydrolases"/>
    <property type="match status" value="1"/>
</dbReference>
<sequence>MKADYDIILDLATNSSPTITEQLITVIENQLKGTYKHCVTVLSTDKIDSVFPGSRSIVSNEPIDLLYKAKFLLDSANVTDFLIVTTLIMKKYWENLCLHMFSAVHNWSVLGVDVTGEVVSFDLSRELLVETHFKEYLKKLGNIEEVKILRSHVIPEKMFNAGFHERHGGVTQLPPLASMNMLYTIRKPDPILVIKENRRRLAVKAGFDPDSMHFAKVEHGANIWVIGKEPPARFDGLATNIPGVTLAAPGADCSMILLADVKTGACGAVHSGWRGTTLGAVRSLLKTMVDEFGTDPKDVRAAIGPTIEASCFTLLAADANPITDLDPSLVYPMKNKSNVVHVDLVGANVIMLEKDGVPHNNIDTSHAVCTVCNKQFYSYQRDSVPFGNQIGFISCRKQPSENI</sequence>
<dbReference type="Proteomes" id="UP000678393">
    <property type="component" value="Unassembled WGS sequence"/>
</dbReference>
<evidence type="ECO:0000256" key="9">
    <source>
        <dbReference type="ARBA" id="ARBA00049893"/>
    </source>
</evidence>
<evidence type="ECO:0000256" key="3">
    <source>
        <dbReference type="ARBA" id="ARBA00022679"/>
    </source>
</evidence>
<dbReference type="InterPro" id="IPR003730">
    <property type="entry name" value="Cu_polyphenol_OxRdtase"/>
</dbReference>
<dbReference type="GO" id="GO:0017061">
    <property type="term" value="F:S-methyl-5-thioadenosine phosphorylase activity"/>
    <property type="evidence" value="ECO:0007669"/>
    <property type="project" value="UniProtKB-EC"/>
</dbReference>
<organism evidence="10 11">
    <name type="scientific">Candidula unifasciata</name>
    <dbReference type="NCBI Taxonomy" id="100452"/>
    <lineage>
        <taxon>Eukaryota</taxon>
        <taxon>Metazoa</taxon>
        <taxon>Spiralia</taxon>
        <taxon>Lophotrochozoa</taxon>
        <taxon>Mollusca</taxon>
        <taxon>Gastropoda</taxon>
        <taxon>Heterobranchia</taxon>
        <taxon>Euthyneura</taxon>
        <taxon>Panpulmonata</taxon>
        <taxon>Eupulmonata</taxon>
        <taxon>Stylommatophora</taxon>
        <taxon>Helicina</taxon>
        <taxon>Helicoidea</taxon>
        <taxon>Geomitridae</taxon>
        <taxon>Candidula</taxon>
    </lineage>
</organism>
<dbReference type="EMBL" id="CAJHNH020002282">
    <property type="protein sequence ID" value="CAG5126199.1"/>
    <property type="molecule type" value="Genomic_DNA"/>
</dbReference>
<dbReference type="GO" id="GO:0005507">
    <property type="term" value="F:copper ion binding"/>
    <property type="evidence" value="ECO:0007669"/>
    <property type="project" value="TreeGrafter"/>
</dbReference>
<dbReference type="InterPro" id="IPR011324">
    <property type="entry name" value="Cytotoxic_necrot_fac-like_cat"/>
</dbReference>
<comment type="catalytic activity">
    <reaction evidence="8">
        <text>adenosine + phosphate = alpha-D-ribose 1-phosphate + adenine</text>
        <dbReference type="Rhea" id="RHEA:27642"/>
        <dbReference type="ChEBI" id="CHEBI:16335"/>
        <dbReference type="ChEBI" id="CHEBI:16708"/>
        <dbReference type="ChEBI" id="CHEBI:43474"/>
        <dbReference type="ChEBI" id="CHEBI:57720"/>
        <dbReference type="EC" id="2.4.2.1"/>
    </reaction>
    <physiologicalReaction direction="left-to-right" evidence="8">
        <dbReference type="Rhea" id="RHEA:27643"/>
    </physiologicalReaction>
</comment>
<accession>A0A8S3ZAI5</accession>
<evidence type="ECO:0000313" key="10">
    <source>
        <dbReference type="EMBL" id="CAG5126199.1"/>
    </source>
</evidence>
<keyword evidence="4" id="KW-0479">Metal-binding</keyword>
<comment type="catalytic activity">
    <reaction evidence="7">
        <text>adenosine + H2O + H(+) = inosine + NH4(+)</text>
        <dbReference type="Rhea" id="RHEA:24408"/>
        <dbReference type="ChEBI" id="CHEBI:15377"/>
        <dbReference type="ChEBI" id="CHEBI:15378"/>
        <dbReference type="ChEBI" id="CHEBI:16335"/>
        <dbReference type="ChEBI" id="CHEBI:17596"/>
        <dbReference type="ChEBI" id="CHEBI:28938"/>
        <dbReference type="EC" id="3.5.4.4"/>
    </reaction>
    <physiologicalReaction direction="left-to-right" evidence="7">
        <dbReference type="Rhea" id="RHEA:24409"/>
    </physiologicalReaction>
</comment>
<dbReference type="CDD" id="cd16833">
    <property type="entry name" value="YfiH"/>
    <property type="match status" value="1"/>
</dbReference>
<keyword evidence="5" id="KW-0378">Hydrolase</keyword>
<evidence type="ECO:0000256" key="8">
    <source>
        <dbReference type="ARBA" id="ARBA00048968"/>
    </source>
</evidence>
<dbReference type="GO" id="GO:0016787">
    <property type="term" value="F:hydrolase activity"/>
    <property type="evidence" value="ECO:0007669"/>
    <property type="project" value="UniProtKB-KW"/>
</dbReference>
<dbReference type="InterPro" id="IPR038371">
    <property type="entry name" value="Cu_polyphenol_OxRdtase_sf"/>
</dbReference>
<comment type="similarity">
    <text evidence="2">Belongs to the purine nucleoside phosphorylase YfiH/LACC1 family.</text>
</comment>
<dbReference type="Gene3D" id="3.60.140.10">
    <property type="entry name" value="CNF1/YfiH-like putative cysteine hydrolases"/>
    <property type="match status" value="1"/>
</dbReference>
<dbReference type="PANTHER" id="PTHR30616">
    <property type="entry name" value="UNCHARACTERIZED PROTEIN YFIH"/>
    <property type="match status" value="1"/>
</dbReference>
<comment type="caution">
    <text evidence="10">The sequence shown here is derived from an EMBL/GenBank/DDBJ whole genome shotgun (WGS) entry which is preliminary data.</text>
</comment>
<evidence type="ECO:0000256" key="4">
    <source>
        <dbReference type="ARBA" id="ARBA00022723"/>
    </source>
</evidence>
<reference evidence="10" key="1">
    <citation type="submission" date="2021-04" db="EMBL/GenBank/DDBJ databases">
        <authorList>
            <consortium name="Molecular Ecology Group"/>
        </authorList>
    </citation>
    <scope>NUCLEOTIDE SEQUENCE</scope>
</reference>
<evidence type="ECO:0000256" key="6">
    <source>
        <dbReference type="ARBA" id="ARBA00022833"/>
    </source>
</evidence>
<dbReference type="PANTHER" id="PTHR30616:SF2">
    <property type="entry name" value="PURINE NUCLEOSIDE PHOSPHORYLASE LACC1"/>
    <property type="match status" value="1"/>
</dbReference>
<evidence type="ECO:0000313" key="11">
    <source>
        <dbReference type="Proteomes" id="UP000678393"/>
    </source>
</evidence>
<keyword evidence="11" id="KW-1185">Reference proteome</keyword>
<gene>
    <name evidence="10" type="ORF">CUNI_LOCUS11757</name>
</gene>
<keyword evidence="6" id="KW-0862">Zinc</keyword>